<dbReference type="FunFam" id="2.40.50.100:FF:000003">
    <property type="entry name" value="Acetyl-CoA carboxylase biotin carboxyl carrier protein"/>
    <property type="match status" value="1"/>
</dbReference>
<dbReference type="Pfam" id="PF00364">
    <property type="entry name" value="Biotin_lipoyl"/>
    <property type="match status" value="1"/>
</dbReference>
<dbReference type="Gene3D" id="2.40.50.100">
    <property type="match status" value="1"/>
</dbReference>
<feature type="domain" description="Lipoyl-binding" evidence="2">
    <location>
        <begin position="1"/>
        <end position="63"/>
    </location>
</feature>
<proteinExistence type="predicted"/>
<evidence type="ECO:0000259" key="2">
    <source>
        <dbReference type="PROSITE" id="PS50968"/>
    </source>
</evidence>
<dbReference type="OrthoDB" id="163546at2"/>
<dbReference type="InterPro" id="IPR011053">
    <property type="entry name" value="Single_hybrid_motif"/>
</dbReference>
<dbReference type="InterPro" id="IPR000089">
    <property type="entry name" value="Biotin_lipoyl"/>
</dbReference>
<dbReference type="EMBL" id="SMSJ01000015">
    <property type="protein sequence ID" value="TDH62089.1"/>
    <property type="molecule type" value="Genomic_DNA"/>
</dbReference>
<organism evidence="3 4">
    <name type="scientific">Dankookia rubra</name>
    <dbReference type="NCBI Taxonomy" id="1442381"/>
    <lineage>
        <taxon>Bacteria</taxon>
        <taxon>Pseudomonadati</taxon>
        <taxon>Pseudomonadota</taxon>
        <taxon>Alphaproteobacteria</taxon>
        <taxon>Acetobacterales</taxon>
        <taxon>Roseomonadaceae</taxon>
        <taxon>Dankookia</taxon>
    </lineage>
</organism>
<keyword evidence="1" id="KW-0092">Biotin</keyword>
<dbReference type="Proteomes" id="UP000295096">
    <property type="component" value="Unassembled WGS sequence"/>
</dbReference>
<keyword evidence="4" id="KW-1185">Reference proteome</keyword>
<evidence type="ECO:0000313" key="3">
    <source>
        <dbReference type="EMBL" id="TDH62089.1"/>
    </source>
</evidence>
<dbReference type="InterPro" id="IPR050709">
    <property type="entry name" value="Biotin_Carboxyl_Carrier/Decarb"/>
</dbReference>
<dbReference type="PROSITE" id="PS50968">
    <property type="entry name" value="BIOTINYL_LIPOYL"/>
    <property type="match status" value="1"/>
</dbReference>
<reference evidence="3 4" key="1">
    <citation type="journal article" date="2016" name="J. Microbiol.">
        <title>Dankookia rubra gen. nov., sp. nov., an alphaproteobacterium isolated from sediment of a shallow stream.</title>
        <authorList>
            <person name="Kim W.H."/>
            <person name="Kim D.H."/>
            <person name="Kang K."/>
            <person name="Ahn T.Y."/>
        </authorList>
    </citation>
    <scope>NUCLEOTIDE SEQUENCE [LARGE SCALE GENOMIC DNA]</scope>
    <source>
        <strain evidence="3 4">JCM30602</strain>
    </source>
</reference>
<accession>A0A4R5QH45</accession>
<gene>
    <name evidence="3" type="ORF">E2C06_14000</name>
</gene>
<dbReference type="PANTHER" id="PTHR45266">
    <property type="entry name" value="OXALOACETATE DECARBOXYLASE ALPHA CHAIN"/>
    <property type="match status" value="1"/>
</dbReference>
<dbReference type="CDD" id="cd06850">
    <property type="entry name" value="biotinyl_domain"/>
    <property type="match status" value="1"/>
</dbReference>
<evidence type="ECO:0000256" key="1">
    <source>
        <dbReference type="ARBA" id="ARBA00023267"/>
    </source>
</evidence>
<sequence length="64" mass="6665">MAGSIWKLLVAVGDEVAEGADLLLLESMKMEIPVAAPRSGKVAEIRVEEGETVAEGQCLLVLAG</sequence>
<comment type="caution">
    <text evidence="3">The sequence shown here is derived from an EMBL/GenBank/DDBJ whole genome shotgun (WGS) entry which is preliminary data.</text>
</comment>
<dbReference type="AlphaFoldDB" id="A0A4R5QH45"/>
<dbReference type="SUPFAM" id="SSF51230">
    <property type="entry name" value="Single hybrid motif"/>
    <property type="match status" value="1"/>
</dbReference>
<name>A0A4R5QH45_9PROT</name>
<protein>
    <submittedName>
        <fullName evidence="3">Acetyl-CoA carboxylase biotin carboxyl carrier protein subunit</fullName>
    </submittedName>
</protein>
<dbReference type="PANTHER" id="PTHR45266:SF3">
    <property type="entry name" value="OXALOACETATE DECARBOXYLASE ALPHA CHAIN"/>
    <property type="match status" value="1"/>
</dbReference>
<evidence type="ECO:0000313" key="4">
    <source>
        <dbReference type="Proteomes" id="UP000295096"/>
    </source>
</evidence>